<dbReference type="EC" id="2.1.1.163" evidence="2"/>
<dbReference type="SUPFAM" id="SSF53335">
    <property type="entry name" value="S-adenosyl-L-methionine-dependent methyltransferases"/>
    <property type="match status" value="1"/>
</dbReference>
<dbReference type="PANTHER" id="PTHR43591">
    <property type="entry name" value="METHYLTRANSFERASE"/>
    <property type="match status" value="1"/>
</dbReference>
<protein>
    <submittedName>
        <fullName evidence="2">Ubiquinone/menaquinone biosynthesis C-methyltransferase UbiE</fullName>
        <ecNumber evidence="2">2.1.1.163</ecNumber>
    </submittedName>
</protein>
<organism evidence="2 3">
    <name type="scientific">Candidatus Thermoflexus japonica</name>
    <dbReference type="NCBI Taxonomy" id="2035417"/>
    <lineage>
        <taxon>Bacteria</taxon>
        <taxon>Bacillati</taxon>
        <taxon>Chloroflexota</taxon>
        <taxon>Thermoflexia</taxon>
        <taxon>Thermoflexales</taxon>
        <taxon>Thermoflexaceae</taxon>
        <taxon>Thermoflexus</taxon>
    </lineage>
</organism>
<comment type="caution">
    <text evidence="2">The sequence shown here is derived from an EMBL/GenBank/DDBJ whole genome shotgun (WGS) entry which is preliminary data.</text>
</comment>
<keyword evidence="2" id="KW-0808">Transferase</keyword>
<dbReference type="Pfam" id="PF08241">
    <property type="entry name" value="Methyltransf_11"/>
    <property type="match status" value="1"/>
</dbReference>
<accession>A0A2H5Y8I4</accession>
<dbReference type="InterPro" id="IPR013216">
    <property type="entry name" value="Methyltransf_11"/>
</dbReference>
<gene>
    <name evidence="2" type="primary">ubiE_3</name>
    <name evidence="2" type="ORF">HRbin22_01997</name>
</gene>
<dbReference type="GO" id="GO:0008757">
    <property type="term" value="F:S-adenosylmethionine-dependent methyltransferase activity"/>
    <property type="evidence" value="ECO:0007669"/>
    <property type="project" value="InterPro"/>
</dbReference>
<dbReference type="Proteomes" id="UP000236642">
    <property type="component" value="Unassembled WGS sequence"/>
</dbReference>
<name>A0A2H5Y8I4_9CHLR</name>
<dbReference type="AlphaFoldDB" id="A0A2H5Y8I4"/>
<proteinExistence type="predicted"/>
<keyword evidence="2" id="KW-0830">Ubiquinone</keyword>
<dbReference type="GO" id="GO:0043770">
    <property type="term" value="F:demethylmenaquinone methyltransferase activity"/>
    <property type="evidence" value="ECO:0007669"/>
    <property type="project" value="UniProtKB-EC"/>
</dbReference>
<evidence type="ECO:0000313" key="3">
    <source>
        <dbReference type="Proteomes" id="UP000236642"/>
    </source>
</evidence>
<dbReference type="InterPro" id="IPR029063">
    <property type="entry name" value="SAM-dependent_MTases_sf"/>
</dbReference>
<feature type="domain" description="Methyltransferase type 11" evidence="1">
    <location>
        <begin position="39"/>
        <end position="129"/>
    </location>
</feature>
<dbReference type="EMBL" id="BEHY01000062">
    <property type="protein sequence ID" value="GBD09737.1"/>
    <property type="molecule type" value="Genomic_DNA"/>
</dbReference>
<evidence type="ECO:0000259" key="1">
    <source>
        <dbReference type="Pfam" id="PF08241"/>
    </source>
</evidence>
<dbReference type="GO" id="GO:0032259">
    <property type="term" value="P:methylation"/>
    <property type="evidence" value="ECO:0007669"/>
    <property type="project" value="UniProtKB-KW"/>
</dbReference>
<dbReference type="Gene3D" id="3.40.50.150">
    <property type="entry name" value="Vaccinia Virus protein VP39"/>
    <property type="match status" value="1"/>
</dbReference>
<sequence>MGSNWLFERIAPFYDAAIRFLDPEPLRDYLELPTGGRLLDLGGGTGRVAFAFREMAGSTVVADAAWGMLRVARRRSKLLPVQALAERLPFVDEAFDRIVIVDALHHFIDAAAAVREAARVLRPGGRLVIEEPDIRRWPVRGIALLERLIGLRSRFLPGERIRELMEAAGLRARAYPDPRSFRLWVVGHKEAMGSLPSR</sequence>
<evidence type="ECO:0000313" key="2">
    <source>
        <dbReference type="EMBL" id="GBD09737.1"/>
    </source>
</evidence>
<keyword evidence="2" id="KW-0489">Methyltransferase</keyword>
<reference evidence="3" key="1">
    <citation type="submission" date="2017-09" db="EMBL/GenBank/DDBJ databases">
        <title>Metaegenomics of thermophilic ammonia-oxidizing enrichment culture.</title>
        <authorList>
            <person name="Kato S."/>
            <person name="Suzuki K."/>
        </authorList>
    </citation>
    <scope>NUCLEOTIDE SEQUENCE [LARGE SCALE GENOMIC DNA]</scope>
</reference>
<dbReference type="PANTHER" id="PTHR43591:SF24">
    <property type="entry name" value="2-METHOXY-6-POLYPRENYL-1,4-BENZOQUINOL METHYLASE, MITOCHONDRIAL"/>
    <property type="match status" value="1"/>
</dbReference>